<dbReference type="Proteomes" id="UP000215158">
    <property type="component" value="Chromosome 2"/>
</dbReference>
<keyword evidence="1" id="KW-0812">Transmembrane</keyword>
<dbReference type="AlphaFoldDB" id="A0A248VQF4"/>
<keyword evidence="1" id="KW-1133">Transmembrane helix</keyword>
<dbReference type="KEGG" id="parb:CJU94_23145"/>
<keyword evidence="3" id="KW-1185">Reference proteome</keyword>
<gene>
    <name evidence="2" type="ORF">CJU94_23145</name>
</gene>
<evidence type="ECO:0000313" key="3">
    <source>
        <dbReference type="Proteomes" id="UP000215158"/>
    </source>
</evidence>
<organism evidence="2 3">
    <name type="scientific">Paraburkholderia aromaticivorans</name>
    <dbReference type="NCBI Taxonomy" id="2026199"/>
    <lineage>
        <taxon>Bacteria</taxon>
        <taxon>Pseudomonadati</taxon>
        <taxon>Pseudomonadota</taxon>
        <taxon>Betaproteobacteria</taxon>
        <taxon>Burkholderiales</taxon>
        <taxon>Burkholderiaceae</taxon>
        <taxon>Paraburkholderia</taxon>
    </lineage>
</organism>
<evidence type="ECO:0000256" key="1">
    <source>
        <dbReference type="SAM" id="Phobius"/>
    </source>
</evidence>
<protein>
    <submittedName>
        <fullName evidence="2">Uncharacterized protein</fullName>
    </submittedName>
</protein>
<proteinExistence type="predicted"/>
<accession>A0A248VQF4</accession>
<feature type="transmembrane region" description="Helical" evidence="1">
    <location>
        <begin position="20"/>
        <end position="43"/>
    </location>
</feature>
<dbReference type="EMBL" id="CP022990">
    <property type="protein sequence ID" value="ASW01103.1"/>
    <property type="molecule type" value="Genomic_DNA"/>
</dbReference>
<evidence type="ECO:0000313" key="2">
    <source>
        <dbReference type="EMBL" id="ASW01103.1"/>
    </source>
</evidence>
<sequence>MTEWWGKWTAAFGPPFLLALALQAGYAKILILVGALLFGVYLWESSCDISQWFCLNEALLVSD</sequence>
<reference evidence="2 3" key="1">
    <citation type="submission" date="2017-08" db="EMBL/GenBank/DDBJ databases">
        <title>Identification and genetic characteristics of simultaneous BTEX- and naphthalene-degrading Paraburkholderia sp. BN5 isolated from petroleum-contaminated soil.</title>
        <authorList>
            <person name="Lee Y."/>
            <person name="Jeon C.O."/>
        </authorList>
    </citation>
    <scope>NUCLEOTIDE SEQUENCE [LARGE SCALE GENOMIC DNA]</scope>
    <source>
        <strain evidence="2 3">BN5</strain>
    </source>
</reference>
<name>A0A248VQF4_9BURK</name>
<keyword evidence="1" id="KW-0472">Membrane</keyword>